<dbReference type="AlphaFoldDB" id="A0A0R3RJW7"/>
<keyword evidence="1" id="KW-1133">Transmembrane helix</keyword>
<organism evidence="2 3">
    <name type="scientific">Elaeophora elaphi</name>
    <dbReference type="NCBI Taxonomy" id="1147741"/>
    <lineage>
        <taxon>Eukaryota</taxon>
        <taxon>Metazoa</taxon>
        <taxon>Ecdysozoa</taxon>
        <taxon>Nematoda</taxon>
        <taxon>Chromadorea</taxon>
        <taxon>Rhabditida</taxon>
        <taxon>Spirurina</taxon>
        <taxon>Spiruromorpha</taxon>
        <taxon>Filarioidea</taxon>
        <taxon>Onchocercidae</taxon>
        <taxon>Elaeophora</taxon>
    </lineage>
</organism>
<proteinExistence type="predicted"/>
<dbReference type="Proteomes" id="UP000050640">
    <property type="component" value="Unplaced"/>
</dbReference>
<keyword evidence="1" id="KW-0472">Membrane</keyword>
<name>A0A0R3RJW7_9BILA</name>
<keyword evidence="2" id="KW-1185">Reference proteome</keyword>
<accession>A0A0R3RJW7</accession>
<dbReference type="STRING" id="1147741.A0A0R3RJW7"/>
<sequence>MTVNNDTFNDSFLRSIEGQLQFDLATKLKSIRSIDGIDYQWPKFTNTVAIMGETATKYSAGQFNSNLEAEKLVLICYYQQCQLMARKCAGTFRPIGHCCEICGSMLRFRTTIFNFDKFQKQIENYERENQIVMEYDLDIASLRIDHNDPMPHYQIVVLARAGTKHPFDEQIYRVVLKDLAGFVQNNFGIPHSMTVTEIEEIISVNFHSSPKDDFVLALTSLFAIGAIVTGIIFAVGRKFNFANFRGLSSQNSLYEAVHWRGAESEDELELLRYDQSTLNTTANEVQFIGILNFIQKFCKTKENKFIINKRKYLTNQVPECSSTFENVAFDGEITDDIKEK</sequence>
<evidence type="ECO:0000313" key="3">
    <source>
        <dbReference type="WBParaSite" id="EEL_0000177601-mRNA-1"/>
    </source>
</evidence>
<evidence type="ECO:0000313" key="2">
    <source>
        <dbReference type="Proteomes" id="UP000050640"/>
    </source>
</evidence>
<feature type="transmembrane region" description="Helical" evidence="1">
    <location>
        <begin position="214"/>
        <end position="235"/>
    </location>
</feature>
<dbReference type="Pfam" id="PF14828">
    <property type="entry name" value="Amnionless"/>
    <property type="match status" value="1"/>
</dbReference>
<dbReference type="WBParaSite" id="EEL_0000177601-mRNA-1">
    <property type="protein sequence ID" value="EEL_0000177601-mRNA-1"/>
    <property type="gene ID" value="EEL_0000177601"/>
</dbReference>
<keyword evidence="1" id="KW-0812">Transmembrane</keyword>
<protein>
    <submittedName>
        <fullName evidence="3">Protein amnionless</fullName>
    </submittedName>
</protein>
<reference evidence="3" key="1">
    <citation type="submission" date="2017-02" db="UniProtKB">
        <authorList>
            <consortium name="WormBaseParasite"/>
        </authorList>
    </citation>
    <scope>IDENTIFICATION</scope>
</reference>
<dbReference type="InterPro" id="IPR026112">
    <property type="entry name" value="AMN"/>
</dbReference>
<evidence type="ECO:0000256" key="1">
    <source>
        <dbReference type="SAM" id="Phobius"/>
    </source>
</evidence>